<dbReference type="InterPro" id="IPR036942">
    <property type="entry name" value="Beta-barrel_TonB_sf"/>
</dbReference>
<keyword evidence="2 12" id="KW-0813">Transport</keyword>
<dbReference type="GO" id="GO:0006826">
    <property type="term" value="P:iron ion transport"/>
    <property type="evidence" value="ECO:0007669"/>
    <property type="project" value="UniProtKB-KW"/>
</dbReference>
<evidence type="ECO:0000256" key="11">
    <source>
        <dbReference type="ARBA" id="ARBA00023237"/>
    </source>
</evidence>
<accession>A0A432WFK7</accession>
<feature type="chain" id="PRO_5019161871" description="TonB-dependent receptor" evidence="15">
    <location>
        <begin position="26"/>
        <end position="712"/>
    </location>
</feature>
<sequence length="712" mass="79897">MKYSVPVLKSSLLLGAFTLTLPVSAQTTENEVAIERITVVGEFRAKGLQDVPASVSVLSADDIRSRQAEHLEEALAMTPNLNLASGGSRANYIQIRGIGERSQFVDPINPSVGLVIDGINYSGLGQAATLFDIGQVEVFRGPQSTRFGADAMAGMVYLSSHELTDYADGQLELNHANYNSYGAGVAFGGALNNSFRLRGSLYRYESDGFVENTYLGRSDTNGQDELTFRLNGEWQMAPDLNMLLSYHRFDIDNRYDAFSLDLDRTTLSDMPGQDTLDSHAVRSQLNYTGLDTAELQFSLSVLTAEQIYSFDEDWAYQGIEPGWEYSAFDAYDRERDDTTAELRLLSSTPVQLAGIATDWVAGVYVRQSDMQLSRTYTSYDYADETYQDALFSSDYETENWAAYGELIQQWTPLLRATYGLRVQGYDNQYRDSRAIVANPSDTTWGGRASLQYTLDDNQQVYASLARGFKQGGVNGEALGRADDEGLGEASEFLESVATFAPELLINSELGYRLHVPEHSLNANVTLFHSWRDDMQVNAYVLRDQQFVSYLDNASSGRNYGLEIELDYLPTDRLRVFSALGVMQTELRNFQPEGGELISGREQAHAPNYQLHAGIEYQLAAPLQLRVEMDARDGFYFSNTHDQRSSSYQLLHARLNYFVGDWVLSLWGRNLTDEDYATRGFYFGNDPRDGYSAKNYVQYGEPRRVGFTARYQF</sequence>
<dbReference type="InterPro" id="IPR039426">
    <property type="entry name" value="TonB-dep_rcpt-like"/>
</dbReference>
<evidence type="ECO:0000259" key="17">
    <source>
        <dbReference type="Pfam" id="PF07715"/>
    </source>
</evidence>
<evidence type="ECO:0000256" key="8">
    <source>
        <dbReference type="ARBA" id="ARBA00023065"/>
    </source>
</evidence>
<evidence type="ECO:0000256" key="13">
    <source>
        <dbReference type="PROSITE-ProRule" id="PRU10144"/>
    </source>
</evidence>
<proteinExistence type="inferred from homology"/>
<evidence type="ECO:0000256" key="7">
    <source>
        <dbReference type="ARBA" id="ARBA00023004"/>
    </source>
</evidence>
<keyword evidence="3 12" id="KW-1134">Transmembrane beta strand</keyword>
<evidence type="ECO:0000259" key="16">
    <source>
        <dbReference type="Pfam" id="PF00593"/>
    </source>
</evidence>
<organism evidence="18 19">
    <name type="scientific">Aliidiomarina soli</name>
    <dbReference type="NCBI Taxonomy" id="1928574"/>
    <lineage>
        <taxon>Bacteria</taxon>
        <taxon>Pseudomonadati</taxon>
        <taxon>Pseudomonadota</taxon>
        <taxon>Gammaproteobacteria</taxon>
        <taxon>Alteromonadales</taxon>
        <taxon>Idiomarinaceae</taxon>
        <taxon>Aliidiomarina</taxon>
    </lineage>
</organism>
<gene>
    <name evidence="18" type="ORF">CWE14_10450</name>
</gene>
<dbReference type="Pfam" id="PF00593">
    <property type="entry name" value="TonB_dep_Rec_b-barrel"/>
    <property type="match status" value="1"/>
</dbReference>
<dbReference type="InterPro" id="IPR012910">
    <property type="entry name" value="Plug_dom"/>
</dbReference>
<dbReference type="Proteomes" id="UP000287823">
    <property type="component" value="Unassembled WGS sequence"/>
</dbReference>
<dbReference type="SUPFAM" id="SSF56935">
    <property type="entry name" value="Porins"/>
    <property type="match status" value="1"/>
</dbReference>
<protein>
    <recommendedName>
        <fullName evidence="20">TonB-dependent receptor</fullName>
    </recommendedName>
</protein>
<evidence type="ECO:0000256" key="6">
    <source>
        <dbReference type="ARBA" id="ARBA00022729"/>
    </source>
</evidence>
<comment type="caution">
    <text evidence="18">The sequence shown here is derived from an EMBL/GenBank/DDBJ whole genome shotgun (WGS) entry which is preliminary data.</text>
</comment>
<dbReference type="EMBL" id="PIPO01000004">
    <property type="protein sequence ID" value="RUO32554.1"/>
    <property type="molecule type" value="Genomic_DNA"/>
</dbReference>
<dbReference type="PROSITE" id="PS52016">
    <property type="entry name" value="TONB_DEPENDENT_REC_3"/>
    <property type="match status" value="1"/>
</dbReference>
<evidence type="ECO:0000256" key="2">
    <source>
        <dbReference type="ARBA" id="ARBA00022448"/>
    </source>
</evidence>
<keyword evidence="9 14" id="KW-0798">TonB box</keyword>
<evidence type="ECO:0000313" key="18">
    <source>
        <dbReference type="EMBL" id="RUO32554.1"/>
    </source>
</evidence>
<dbReference type="PANTHER" id="PTHR32552:SF81">
    <property type="entry name" value="TONB-DEPENDENT OUTER MEMBRANE RECEPTOR"/>
    <property type="match status" value="1"/>
</dbReference>
<keyword evidence="10 12" id="KW-0472">Membrane</keyword>
<dbReference type="Pfam" id="PF07715">
    <property type="entry name" value="Plug"/>
    <property type="match status" value="1"/>
</dbReference>
<comment type="subcellular location">
    <subcellularLocation>
        <location evidence="1 12">Cell outer membrane</location>
        <topology evidence="1 12">Multi-pass membrane protein</topology>
    </subcellularLocation>
</comment>
<evidence type="ECO:0000256" key="14">
    <source>
        <dbReference type="RuleBase" id="RU003357"/>
    </source>
</evidence>
<evidence type="ECO:0000256" key="10">
    <source>
        <dbReference type="ARBA" id="ARBA00023136"/>
    </source>
</evidence>
<keyword evidence="11 12" id="KW-0998">Cell outer membrane</keyword>
<keyword evidence="4" id="KW-0410">Iron transport</keyword>
<keyword evidence="7" id="KW-0408">Iron</keyword>
<dbReference type="InterPro" id="IPR000531">
    <property type="entry name" value="Beta-barrel_TonB"/>
</dbReference>
<dbReference type="RefSeq" id="WP_126799319.1">
    <property type="nucleotide sequence ID" value="NZ_PIPO01000004.1"/>
</dbReference>
<evidence type="ECO:0000256" key="9">
    <source>
        <dbReference type="ARBA" id="ARBA00023077"/>
    </source>
</evidence>
<evidence type="ECO:0000256" key="1">
    <source>
        <dbReference type="ARBA" id="ARBA00004571"/>
    </source>
</evidence>
<keyword evidence="5 12" id="KW-0812">Transmembrane</keyword>
<feature type="short sequence motif" description="TonB C-terminal box" evidence="13">
    <location>
        <begin position="695"/>
        <end position="712"/>
    </location>
</feature>
<feature type="domain" description="TonB-dependent receptor-like beta-barrel" evidence="16">
    <location>
        <begin position="165"/>
        <end position="670"/>
    </location>
</feature>
<dbReference type="Gene3D" id="2.40.170.20">
    <property type="entry name" value="TonB-dependent receptor, beta-barrel domain"/>
    <property type="match status" value="1"/>
</dbReference>
<evidence type="ECO:0000256" key="12">
    <source>
        <dbReference type="PROSITE-ProRule" id="PRU01360"/>
    </source>
</evidence>
<evidence type="ECO:0000256" key="3">
    <source>
        <dbReference type="ARBA" id="ARBA00022452"/>
    </source>
</evidence>
<dbReference type="AlphaFoldDB" id="A0A432WFK7"/>
<evidence type="ECO:0008006" key="20">
    <source>
        <dbReference type="Google" id="ProtNLM"/>
    </source>
</evidence>
<keyword evidence="19" id="KW-1185">Reference proteome</keyword>
<evidence type="ECO:0000256" key="5">
    <source>
        <dbReference type="ARBA" id="ARBA00022692"/>
    </source>
</evidence>
<dbReference type="PANTHER" id="PTHR32552">
    <property type="entry name" value="FERRICHROME IRON RECEPTOR-RELATED"/>
    <property type="match status" value="1"/>
</dbReference>
<evidence type="ECO:0000256" key="15">
    <source>
        <dbReference type="SAM" id="SignalP"/>
    </source>
</evidence>
<reference evidence="18 19" key="1">
    <citation type="journal article" date="2011" name="Front. Microbiol.">
        <title>Genomic signatures of strain selection and enhancement in Bacillus atrophaeus var. globigii, a historical biowarfare simulant.</title>
        <authorList>
            <person name="Gibbons H.S."/>
            <person name="Broomall S.M."/>
            <person name="McNew L.A."/>
            <person name="Daligault H."/>
            <person name="Chapman C."/>
            <person name="Bruce D."/>
            <person name="Karavis M."/>
            <person name="Krepps M."/>
            <person name="McGregor P.A."/>
            <person name="Hong C."/>
            <person name="Park K.H."/>
            <person name="Akmal A."/>
            <person name="Feldman A."/>
            <person name="Lin J.S."/>
            <person name="Chang W.E."/>
            <person name="Higgs B.W."/>
            <person name="Demirev P."/>
            <person name="Lindquist J."/>
            <person name="Liem A."/>
            <person name="Fochler E."/>
            <person name="Read T.D."/>
            <person name="Tapia R."/>
            <person name="Johnson S."/>
            <person name="Bishop-Lilly K.A."/>
            <person name="Detter C."/>
            <person name="Han C."/>
            <person name="Sozhamannan S."/>
            <person name="Rosenzweig C.N."/>
            <person name="Skowronski E.W."/>
        </authorList>
    </citation>
    <scope>NUCLEOTIDE SEQUENCE [LARGE SCALE GENOMIC DNA]</scope>
    <source>
        <strain evidence="18 19">Y4G10-17</strain>
    </source>
</reference>
<keyword evidence="6 15" id="KW-0732">Signal</keyword>
<evidence type="ECO:0000313" key="19">
    <source>
        <dbReference type="Proteomes" id="UP000287823"/>
    </source>
</evidence>
<feature type="signal peptide" evidence="15">
    <location>
        <begin position="1"/>
        <end position="25"/>
    </location>
</feature>
<dbReference type="InterPro" id="IPR010917">
    <property type="entry name" value="TonB_rcpt_CS"/>
</dbReference>
<dbReference type="GO" id="GO:0009279">
    <property type="term" value="C:cell outer membrane"/>
    <property type="evidence" value="ECO:0007669"/>
    <property type="project" value="UniProtKB-SubCell"/>
</dbReference>
<keyword evidence="8" id="KW-0406">Ion transport</keyword>
<feature type="domain" description="TonB-dependent receptor plug" evidence="17">
    <location>
        <begin position="48"/>
        <end position="154"/>
    </location>
</feature>
<name>A0A432WFK7_9GAMM</name>
<dbReference type="PROSITE" id="PS01156">
    <property type="entry name" value="TONB_DEPENDENT_REC_2"/>
    <property type="match status" value="1"/>
</dbReference>
<evidence type="ECO:0000256" key="4">
    <source>
        <dbReference type="ARBA" id="ARBA00022496"/>
    </source>
</evidence>
<comment type="similarity">
    <text evidence="12 14">Belongs to the TonB-dependent receptor family.</text>
</comment>